<accession>A0ABD2WZF9</accession>
<sequence length="213" mass="25698">MERENVTANFDKLELFRNEIKYVGHIITTRGIHPDPEKIDLIRCFPAPKNVKQKIYALISRQPSKSQLRRCRKKETRNRHRLNKKNRIQLLRQLYHGQISQSGPIAKARQALEEERHRQEAERHRREEMDRAVTEAQIRARRRLKATEEEYLKEQRKNQTLKREYTNQWIARSFGTLPIKRPEEVMERPKFPTCRIPLDDVLQLDVEKWDQTN</sequence>
<proteinExistence type="predicted"/>
<protein>
    <recommendedName>
        <fullName evidence="4">Reverse transcriptase domain-containing protein</fullName>
    </recommendedName>
</protein>
<organism evidence="2 3">
    <name type="scientific">Trichogramma kaykai</name>
    <dbReference type="NCBI Taxonomy" id="54128"/>
    <lineage>
        <taxon>Eukaryota</taxon>
        <taxon>Metazoa</taxon>
        <taxon>Ecdysozoa</taxon>
        <taxon>Arthropoda</taxon>
        <taxon>Hexapoda</taxon>
        <taxon>Insecta</taxon>
        <taxon>Pterygota</taxon>
        <taxon>Neoptera</taxon>
        <taxon>Endopterygota</taxon>
        <taxon>Hymenoptera</taxon>
        <taxon>Apocrita</taxon>
        <taxon>Proctotrupomorpha</taxon>
        <taxon>Chalcidoidea</taxon>
        <taxon>Trichogrammatidae</taxon>
        <taxon>Trichogramma</taxon>
    </lineage>
</organism>
<reference evidence="2 3" key="1">
    <citation type="journal article" date="2024" name="bioRxiv">
        <title>A reference genome for Trichogramma kaykai: A tiny desert-dwelling parasitoid wasp with competing sex-ratio distorters.</title>
        <authorList>
            <person name="Culotta J."/>
            <person name="Lindsey A.R."/>
        </authorList>
    </citation>
    <scope>NUCLEOTIDE SEQUENCE [LARGE SCALE GENOMIC DNA]</scope>
    <source>
        <strain evidence="2 3">KSX58</strain>
    </source>
</reference>
<dbReference type="InterPro" id="IPR043502">
    <property type="entry name" value="DNA/RNA_pol_sf"/>
</dbReference>
<dbReference type="AlphaFoldDB" id="A0ABD2WZF9"/>
<dbReference type="GO" id="GO:0071897">
    <property type="term" value="P:DNA biosynthetic process"/>
    <property type="evidence" value="ECO:0007669"/>
    <property type="project" value="UniProtKB-ARBA"/>
</dbReference>
<gene>
    <name evidence="2" type="ORF">TKK_007531</name>
</gene>
<name>A0ABD2WZF9_9HYME</name>
<evidence type="ECO:0000313" key="2">
    <source>
        <dbReference type="EMBL" id="KAL3398357.1"/>
    </source>
</evidence>
<evidence type="ECO:0000313" key="3">
    <source>
        <dbReference type="Proteomes" id="UP001627154"/>
    </source>
</evidence>
<comment type="caution">
    <text evidence="2">The sequence shown here is derived from an EMBL/GenBank/DDBJ whole genome shotgun (WGS) entry which is preliminary data.</text>
</comment>
<feature type="compositionally biased region" description="Basic and acidic residues" evidence="1">
    <location>
        <begin position="114"/>
        <end position="133"/>
    </location>
</feature>
<dbReference type="Proteomes" id="UP001627154">
    <property type="component" value="Unassembled WGS sequence"/>
</dbReference>
<keyword evidence="3" id="KW-1185">Reference proteome</keyword>
<feature type="region of interest" description="Disordered" evidence="1">
    <location>
        <begin position="114"/>
        <end position="134"/>
    </location>
</feature>
<evidence type="ECO:0000256" key="1">
    <source>
        <dbReference type="SAM" id="MobiDB-lite"/>
    </source>
</evidence>
<dbReference type="EMBL" id="JBJJXI010000059">
    <property type="protein sequence ID" value="KAL3398357.1"/>
    <property type="molecule type" value="Genomic_DNA"/>
</dbReference>
<evidence type="ECO:0008006" key="4">
    <source>
        <dbReference type="Google" id="ProtNLM"/>
    </source>
</evidence>
<dbReference type="SUPFAM" id="SSF56672">
    <property type="entry name" value="DNA/RNA polymerases"/>
    <property type="match status" value="1"/>
</dbReference>